<evidence type="ECO:0000256" key="2">
    <source>
        <dbReference type="ARBA" id="ARBA00008806"/>
    </source>
</evidence>
<dbReference type="PANTHER" id="PTHR37937:SF1">
    <property type="entry name" value="CONJUGATIVE TRANSFER: DNA TRANSPORT"/>
    <property type="match status" value="1"/>
</dbReference>
<dbReference type="CDD" id="cd01127">
    <property type="entry name" value="TrwB_TraG_TraD_VirD4"/>
    <property type="match status" value="1"/>
</dbReference>
<dbReference type="InterPro" id="IPR051539">
    <property type="entry name" value="T4SS-coupling_protein"/>
</dbReference>
<dbReference type="Proteomes" id="UP000070092">
    <property type="component" value="Unassembled WGS sequence"/>
</dbReference>
<dbReference type="InterPro" id="IPR032689">
    <property type="entry name" value="TraG-D_C"/>
</dbReference>
<dbReference type="RefSeq" id="WP_047285601.1">
    <property type="nucleotide sequence ID" value="NZ_CP022723.1"/>
</dbReference>
<dbReference type="GO" id="GO:0005886">
    <property type="term" value="C:plasma membrane"/>
    <property type="evidence" value="ECO:0007669"/>
    <property type="project" value="UniProtKB-SubCell"/>
</dbReference>
<evidence type="ECO:0000259" key="8">
    <source>
        <dbReference type="Pfam" id="PF12696"/>
    </source>
</evidence>
<comment type="similarity">
    <text evidence="2">Belongs to the VirD4/TraG family.</text>
</comment>
<dbReference type="Gene3D" id="3.40.50.300">
    <property type="entry name" value="P-loop containing nucleotide triphosphate hydrolases"/>
    <property type="match status" value="1"/>
</dbReference>
<feature type="transmembrane region" description="Helical" evidence="7">
    <location>
        <begin position="104"/>
        <end position="127"/>
    </location>
</feature>
<accession>A0A0H2P671</accession>
<evidence type="ECO:0000256" key="6">
    <source>
        <dbReference type="ARBA" id="ARBA00023136"/>
    </source>
</evidence>
<evidence type="ECO:0000256" key="5">
    <source>
        <dbReference type="ARBA" id="ARBA00022989"/>
    </source>
</evidence>
<comment type="subcellular location">
    <subcellularLocation>
        <location evidence="1">Cell membrane</location>
        <topology evidence="1">Multi-pass membrane protein</topology>
    </subcellularLocation>
</comment>
<keyword evidence="6 7" id="KW-0472">Membrane</keyword>
<dbReference type="InterPro" id="IPR003688">
    <property type="entry name" value="TraG/VirD4"/>
</dbReference>
<dbReference type="Pfam" id="PF12696">
    <property type="entry name" value="TraG-D_C"/>
    <property type="match status" value="1"/>
</dbReference>
<gene>
    <name evidence="9" type="ORF">HMPREF3196_00367</name>
</gene>
<evidence type="ECO:0000256" key="1">
    <source>
        <dbReference type="ARBA" id="ARBA00004651"/>
    </source>
</evidence>
<dbReference type="EMBL" id="LRPO01000016">
    <property type="protein sequence ID" value="KWZ82286.1"/>
    <property type="molecule type" value="Genomic_DNA"/>
</dbReference>
<name>A0A0H2P671_BIFBI</name>
<dbReference type="SUPFAM" id="SSF52540">
    <property type="entry name" value="P-loop containing nucleoside triphosphate hydrolases"/>
    <property type="match status" value="1"/>
</dbReference>
<keyword evidence="4 7" id="KW-0812">Transmembrane</keyword>
<dbReference type="AlphaFoldDB" id="A0A0H2P671"/>
<organism evidence="9 10">
    <name type="scientific">Bifidobacterium bifidum</name>
    <dbReference type="NCBI Taxonomy" id="1681"/>
    <lineage>
        <taxon>Bacteria</taxon>
        <taxon>Bacillati</taxon>
        <taxon>Actinomycetota</taxon>
        <taxon>Actinomycetes</taxon>
        <taxon>Bifidobacteriales</taxon>
        <taxon>Bifidobacteriaceae</taxon>
        <taxon>Bifidobacterium</taxon>
    </lineage>
</organism>
<dbReference type="PANTHER" id="PTHR37937">
    <property type="entry name" value="CONJUGATIVE TRANSFER: DNA TRANSPORT"/>
    <property type="match status" value="1"/>
</dbReference>
<evidence type="ECO:0000313" key="9">
    <source>
        <dbReference type="EMBL" id="KWZ82286.1"/>
    </source>
</evidence>
<feature type="transmembrane region" description="Helical" evidence="7">
    <location>
        <begin position="76"/>
        <end position="98"/>
    </location>
</feature>
<feature type="domain" description="TraD/TraG TraM recognition site" evidence="8">
    <location>
        <begin position="496"/>
        <end position="615"/>
    </location>
</feature>
<evidence type="ECO:0000256" key="7">
    <source>
        <dbReference type="SAM" id="Phobius"/>
    </source>
</evidence>
<proteinExistence type="inferred from homology"/>
<evidence type="ECO:0000313" key="10">
    <source>
        <dbReference type="Proteomes" id="UP000070092"/>
    </source>
</evidence>
<protein>
    <recommendedName>
        <fullName evidence="8">TraD/TraG TraM recognition site domain-containing protein</fullName>
    </recommendedName>
</protein>
<evidence type="ECO:0000256" key="4">
    <source>
        <dbReference type="ARBA" id="ARBA00022692"/>
    </source>
</evidence>
<evidence type="ECO:0000256" key="3">
    <source>
        <dbReference type="ARBA" id="ARBA00022475"/>
    </source>
</evidence>
<sequence>MGVSGLRPAEGVGHLMPDADLSGGVWDGLYSRGERDADSRRALMAWWRRWEASPSGLWVATRTRLLSRLSVEDSRLVPRLGAVAALACLCGGLLSVMAAGMGPAAWLACLPWVAAGTATGIGLAVFWDAYRDSPERAADWLSSRPGMATWRQAQDEMGARAVVRDVIPAVLPRMLGEARRRSSLGRAARWPMPWDAAWLAGEAWDMGVWLSSERHVYVLGPTRSGKTVCVVVPAVVEAPGFCLATSTRADVIRATRAWRERGAVDRASGARYGGRGRTWVFDPEGVGAGSPDTRHDLAWTPLAGCDDPGVARRRAETLVGVGGLGEGSRNAEWGVSAGGYVQALLYAAAVADLPLRKCYEWSLSPERAQEAADLIRRLTPDSRMGQWAATLEALPYVDPRQRGSEWFGVKNAFQVLSDPNVLASMDFGPHDPRLCAPADMVSRGDTVYAMCRPKRSGGIAGNAGVFTSLLLDTFQEACQGLALGAGAGPRGRIEPPARFVLDELSGIARWDGLRNAVTQGGGNGYQVVLVQQDRAAMVEDYGRECERTVWDNCHRMMLKGVTDDDTLRFFVSQVGRHRETRRDSSWSPGHGAFGGVSERVERDDSVDAHELSMLPRGTAVIQPLGCRPVLARTLHFTRRGWYSPDGPREGGGR</sequence>
<dbReference type="Pfam" id="PF02534">
    <property type="entry name" value="T4SS-DNA_transf"/>
    <property type="match status" value="1"/>
</dbReference>
<keyword evidence="3" id="KW-1003">Cell membrane</keyword>
<dbReference type="InterPro" id="IPR027417">
    <property type="entry name" value="P-loop_NTPase"/>
</dbReference>
<reference evidence="9 10" key="1">
    <citation type="submission" date="2016-01" db="EMBL/GenBank/DDBJ databases">
        <authorList>
            <person name="Oliw E.H."/>
        </authorList>
    </citation>
    <scope>NUCLEOTIDE SEQUENCE [LARGE SCALE GENOMIC DNA]</scope>
    <source>
        <strain evidence="9 10">MJR8628B</strain>
    </source>
</reference>
<comment type="caution">
    <text evidence="9">The sequence shown here is derived from an EMBL/GenBank/DDBJ whole genome shotgun (WGS) entry which is preliminary data.</text>
</comment>
<keyword evidence="5 7" id="KW-1133">Transmembrane helix</keyword>
<dbReference type="PATRIC" id="fig|1681.46.peg.1537"/>